<organism evidence="2 3">
    <name type="scientific">Nannocystis radixulma</name>
    <dbReference type="NCBI Taxonomy" id="2995305"/>
    <lineage>
        <taxon>Bacteria</taxon>
        <taxon>Pseudomonadati</taxon>
        <taxon>Myxococcota</taxon>
        <taxon>Polyangia</taxon>
        <taxon>Nannocystales</taxon>
        <taxon>Nannocystaceae</taxon>
        <taxon>Nannocystis</taxon>
    </lineage>
</organism>
<name>A0ABT5AYP4_9BACT</name>
<sequence length="206" mass="21543">MGAGTIALLWALASEPAGAGVQLASSDAAGPVDADRAGVRGAEEMAVSGDYSAAPGVEVPLAIEARLAELAAAFRRATGKPLVITDGTRRPEVQAELMLRNLERGDDVVRNYANKSAARAVADAYAQARAGGRTAALAALTTVIRAQVAAGDYVSKHLREGAVDVRCTGLDKRERATLKRLAKARGIAVVDESRTSTPHYHLNFVR</sequence>
<comment type="caution">
    <text evidence="2">The sequence shown here is derived from an EMBL/GenBank/DDBJ whole genome shotgun (WGS) entry which is preliminary data.</text>
</comment>
<evidence type="ECO:0000256" key="1">
    <source>
        <dbReference type="SAM" id="SignalP"/>
    </source>
</evidence>
<accession>A0ABT5AYP4</accession>
<keyword evidence="3" id="KW-1185">Reference proteome</keyword>
<protein>
    <submittedName>
        <fullName evidence="2">Uncharacterized protein</fullName>
    </submittedName>
</protein>
<reference evidence="2 3" key="1">
    <citation type="submission" date="2022-11" db="EMBL/GenBank/DDBJ databases">
        <title>Minimal conservation of predation-associated metabolite biosynthetic gene clusters underscores biosynthetic potential of Myxococcota including descriptions for ten novel species: Archangium lansinium sp. nov., Myxococcus landrumus sp. nov., Nannocystis bai.</title>
        <authorList>
            <person name="Ahearne A."/>
            <person name="Stevens C."/>
            <person name="Dowd S."/>
        </authorList>
    </citation>
    <scope>NUCLEOTIDE SEQUENCE [LARGE SCALE GENOMIC DNA]</scope>
    <source>
        <strain evidence="2 3">NCELM</strain>
    </source>
</reference>
<evidence type="ECO:0000313" key="2">
    <source>
        <dbReference type="EMBL" id="MDC0666964.1"/>
    </source>
</evidence>
<evidence type="ECO:0000313" key="3">
    <source>
        <dbReference type="Proteomes" id="UP001217838"/>
    </source>
</evidence>
<proteinExistence type="predicted"/>
<dbReference type="EMBL" id="JAQNDN010000001">
    <property type="protein sequence ID" value="MDC0666964.1"/>
    <property type="molecule type" value="Genomic_DNA"/>
</dbReference>
<gene>
    <name evidence="2" type="ORF">POL58_04415</name>
</gene>
<dbReference type="RefSeq" id="WP_271994742.1">
    <property type="nucleotide sequence ID" value="NZ_JAQNDN010000001.1"/>
</dbReference>
<feature type="signal peptide" evidence="1">
    <location>
        <begin position="1"/>
        <end position="19"/>
    </location>
</feature>
<feature type="chain" id="PRO_5046782546" evidence="1">
    <location>
        <begin position="20"/>
        <end position="206"/>
    </location>
</feature>
<dbReference type="Proteomes" id="UP001217838">
    <property type="component" value="Unassembled WGS sequence"/>
</dbReference>
<keyword evidence="1" id="KW-0732">Signal</keyword>